<accession>A0A1X2IYC3</accession>
<protein>
    <submittedName>
        <fullName evidence="1">Uncharacterized protein</fullName>
    </submittedName>
</protein>
<proteinExistence type="predicted"/>
<dbReference type="Proteomes" id="UP000193560">
    <property type="component" value="Unassembled WGS sequence"/>
</dbReference>
<sequence length="164" mass="18197">MSTIEETTVNSTATVLSESKYRSMFKPSKFIWRNNKTSPTGSPDFRDTINGLPSEEAVVPHSMMKLPSMKLPSPSIPSFGKKHSNLVALKETGMKEVYELSTVNDSGVYLIPTASSPLSNKHDHWLHNDKEDAFCFSLPSYDCLTTVSGRPHSFYTPSSIIIHA</sequence>
<gene>
    <name evidence="1" type="ORF">BCR42DRAFT_402567</name>
</gene>
<reference evidence="1 2" key="1">
    <citation type="submission" date="2016-07" db="EMBL/GenBank/DDBJ databases">
        <title>Pervasive Adenine N6-methylation of Active Genes in Fungi.</title>
        <authorList>
            <consortium name="DOE Joint Genome Institute"/>
            <person name="Mondo S.J."/>
            <person name="Dannebaum R.O."/>
            <person name="Kuo R.C."/>
            <person name="Labutti K."/>
            <person name="Haridas S."/>
            <person name="Kuo A."/>
            <person name="Salamov A."/>
            <person name="Ahrendt S.R."/>
            <person name="Lipzen A."/>
            <person name="Sullivan W."/>
            <person name="Andreopoulos W.B."/>
            <person name="Clum A."/>
            <person name="Lindquist E."/>
            <person name="Daum C."/>
            <person name="Ramamoorthy G.K."/>
            <person name="Gryganskyi A."/>
            <person name="Culley D."/>
            <person name="Magnuson J.K."/>
            <person name="James T.Y."/>
            <person name="O'Malley M.A."/>
            <person name="Stajich J.E."/>
            <person name="Spatafora J.W."/>
            <person name="Visel A."/>
            <person name="Grigoriev I.V."/>
        </authorList>
    </citation>
    <scope>NUCLEOTIDE SEQUENCE [LARGE SCALE GENOMIC DNA]</scope>
    <source>
        <strain evidence="1 2">NRRL 1336</strain>
    </source>
</reference>
<dbReference type="AlphaFoldDB" id="A0A1X2IYC3"/>
<dbReference type="OrthoDB" id="2262261at2759"/>
<dbReference type="EMBL" id="MCGE01000002">
    <property type="protein sequence ID" value="ORZ24262.1"/>
    <property type="molecule type" value="Genomic_DNA"/>
</dbReference>
<keyword evidence="2" id="KW-1185">Reference proteome</keyword>
<evidence type="ECO:0000313" key="2">
    <source>
        <dbReference type="Proteomes" id="UP000193560"/>
    </source>
</evidence>
<comment type="caution">
    <text evidence="1">The sequence shown here is derived from an EMBL/GenBank/DDBJ whole genome shotgun (WGS) entry which is preliminary data.</text>
</comment>
<organism evidence="1 2">
    <name type="scientific">Absidia repens</name>
    <dbReference type="NCBI Taxonomy" id="90262"/>
    <lineage>
        <taxon>Eukaryota</taxon>
        <taxon>Fungi</taxon>
        <taxon>Fungi incertae sedis</taxon>
        <taxon>Mucoromycota</taxon>
        <taxon>Mucoromycotina</taxon>
        <taxon>Mucoromycetes</taxon>
        <taxon>Mucorales</taxon>
        <taxon>Cunninghamellaceae</taxon>
        <taxon>Absidia</taxon>
    </lineage>
</organism>
<evidence type="ECO:0000313" key="1">
    <source>
        <dbReference type="EMBL" id="ORZ24262.1"/>
    </source>
</evidence>
<name>A0A1X2IYC3_9FUNG</name>